<dbReference type="EMBL" id="QZEW01000114">
    <property type="protein sequence ID" value="RJL05344.1"/>
    <property type="molecule type" value="Genomic_DNA"/>
</dbReference>
<evidence type="ECO:0000313" key="8">
    <source>
        <dbReference type="Proteomes" id="UP000283587"/>
    </source>
</evidence>
<gene>
    <name evidence="7" type="ORF">D3P05_19770</name>
</gene>
<evidence type="ECO:0000259" key="6">
    <source>
        <dbReference type="PROSITE" id="PS50949"/>
    </source>
</evidence>
<keyword evidence="7" id="KW-0808">Transferase</keyword>
<comment type="similarity">
    <text evidence="1">In the C-terminal section; belongs to the class-I pyridoxal-phosphate-dependent aminotransferase family.</text>
</comment>
<dbReference type="PROSITE" id="PS50949">
    <property type="entry name" value="HTH_GNTR"/>
    <property type="match status" value="1"/>
</dbReference>
<dbReference type="Pfam" id="PF00155">
    <property type="entry name" value="Aminotran_1_2"/>
    <property type="match status" value="1"/>
</dbReference>
<comment type="caution">
    <text evidence="7">The sequence shown here is derived from an EMBL/GenBank/DDBJ whole genome shotgun (WGS) entry which is preliminary data.</text>
</comment>
<dbReference type="PANTHER" id="PTHR46577:SF1">
    <property type="entry name" value="HTH-TYPE TRANSCRIPTIONAL REGULATORY PROTEIN GABR"/>
    <property type="match status" value="1"/>
</dbReference>
<evidence type="ECO:0000256" key="2">
    <source>
        <dbReference type="ARBA" id="ARBA00022898"/>
    </source>
</evidence>
<keyword evidence="7" id="KW-0032">Aminotransferase</keyword>
<proteinExistence type="inferred from homology"/>
<keyword evidence="3" id="KW-0805">Transcription regulation</keyword>
<dbReference type="InterPro" id="IPR036388">
    <property type="entry name" value="WH-like_DNA-bd_sf"/>
</dbReference>
<dbReference type="CDD" id="cd00609">
    <property type="entry name" value="AAT_like"/>
    <property type="match status" value="1"/>
</dbReference>
<dbReference type="InterPro" id="IPR015421">
    <property type="entry name" value="PyrdxlP-dep_Trfase_major"/>
</dbReference>
<dbReference type="RefSeq" id="WP_119900502.1">
    <property type="nucleotide sequence ID" value="NZ_QZEW01000114.1"/>
</dbReference>
<keyword evidence="2" id="KW-0663">Pyridoxal phosphate</keyword>
<feature type="domain" description="HTH gntR-type" evidence="6">
    <location>
        <begin position="26"/>
        <end position="94"/>
    </location>
</feature>
<dbReference type="InterPro" id="IPR000524">
    <property type="entry name" value="Tscrpt_reg_HTH_GntR"/>
</dbReference>
<dbReference type="GO" id="GO:0030170">
    <property type="term" value="F:pyridoxal phosphate binding"/>
    <property type="evidence" value="ECO:0007669"/>
    <property type="project" value="InterPro"/>
</dbReference>
<evidence type="ECO:0000256" key="5">
    <source>
        <dbReference type="ARBA" id="ARBA00023163"/>
    </source>
</evidence>
<dbReference type="SMART" id="SM00345">
    <property type="entry name" value="HTH_GNTR"/>
    <property type="match status" value="1"/>
</dbReference>
<sequence length="492" mass="54861">MQSSKTNSDNASLPIDALSIVRDGGEPIQKQIYVALRDLILRGVLGSGAKLPATRELAKSLAISRNTAVRVYEQLYSEGYVETRQGSRTYVAELPYVVERPDEAANEDATASLSALVTAFDSDSRVNFRPKSAMLRPSTPDTAVFPFKTWNRIAANQLLHRNVELLNYNYPFGYPPLQEAIAKYLQAYRGVRCEPSQVLVTNGAQSGIDLLSRVLIERGDVVWMEEPGYVNARLVFGAAGADVHPWRVTDAGWAMTNLPARAPKVIYTTPSSQHPLGLTMRIDQRLRLLEIAHKHGAWIIEDDYDSEYRLNGRSTPAMQGNDTFGRTIYVGTFAKTMFPAIRVGFVVLPKSIAKRVMRVALYSGNQAPLPVQATLANFIVNGHFARHLRRTRKLYAHRRVRFLNLSEQLLGQWLEPMDSDVGIQIAFRFRKPVDDVAIARAANHHNLNVIPLSRYYSGPPMPGLFMGYAALDDATMQKGLETLATVLAQYDL</sequence>
<dbReference type="Pfam" id="PF00392">
    <property type="entry name" value="GntR"/>
    <property type="match status" value="1"/>
</dbReference>
<dbReference type="PRINTS" id="PR00035">
    <property type="entry name" value="HTHGNTR"/>
</dbReference>
<reference evidence="8" key="1">
    <citation type="submission" date="2018-09" db="EMBL/GenBank/DDBJ databases">
        <title>Paracoccus onubensis nov. sp. a moderate halophilic bacterium isolated from Gruta de las Maravillas (Aracena, Spain).</title>
        <authorList>
            <person name="Jurado V."/>
            <person name="Gutierrez-Patricio S."/>
            <person name="Gonzalez-Pimentel J.L."/>
            <person name="Miller A.Z."/>
            <person name="Laiz L."/>
            <person name="Saiz-Jimenez C."/>
        </authorList>
    </citation>
    <scope>NUCLEOTIDE SEQUENCE [LARGE SCALE GENOMIC DNA]</scope>
    <source>
        <strain evidence="8">DSM 26381</strain>
    </source>
</reference>
<dbReference type="Gene3D" id="3.40.640.10">
    <property type="entry name" value="Type I PLP-dependent aspartate aminotransferase-like (Major domain)"/>
    <property type="match status" value="1"/>
</dbReference>
<keyword evidence="4" id="KW-0238">DNA-binding</keyword>
<evidence type="ECO:0000256" key="3">
    <source>
        <dbReference type="ARBA" id="ARBA00023015"/>
    </source>
</evidence>
<dbReference type="PANTHER" id="PTHR46577">
    <property type="entry name" value="HTH-TYPE TRANSCRIPTIONAL REGULATORY PROTEIN GABR"/>
    <property type="match status" value="1"/>
</dbReference>
<dbReference type="Proteomes" id="UP000283587">
    <property type="component" value="Unassembled WGS sequence"/>
</dbReference>
<dbReference type="OrthoDB" id="9808770at2"/>
<keyword evidence="8" id="KW-1185">Reference proteome</keyword>
<dbReference type="InterPro" id="IPR036390">
    <property type="entry name" value="WH_DNA-bd_sf"/>
</dbReference>
<dbReference type="GO" id="GO:0008483">
    <property type="term" value="F:transaminase activity"/>
    <property type="evidence" value="ECO:0007669"/>
    <property type="project" value="UniProtKB-KW"/>
</dbReference>
<dbReference type="SUPFAM" id="SSF46785">
    <property type="entry name" value="Winged helix' DNA-binding domain"/>
    <property type="match status" value="1"/>
</dbReference>
<keyword evidence="5" id="KW-0804">Transcription</keyword>
<organism evidence="7 8">
    <name type="scientific">Paracoccus siganidrum</name>
    <dbReference type="NCBI Taxonomy" id="1276757"/>
    <lineage>
        <taxon>Bacteria</taxon>
        <taxon>Pseudomonadati</taxon>
        <taxon>Pseudomonadota</taxon>
        <taxon>Alphaproteobacteria</taxon>
        <taxon>Rhodobacterales</taxon>
        <taxon>Paracoccaceae</taxon>
        <taxon>Paracoccus</taxon>
    </lineage>
</organism>
<evidence type="ECO:0000256" key="1">
    <source>
        <dbReference type="ARBA" id="ARBA00005384"/>
    </source>
</evidence>
<dbReference type="InterPro" id="IPR004839">
    <property type="entry name" value="Aminotransferase_I/II_large"/>
</dbReference>
<name>A0A418ZXX2_9RHOB</name>
<dbReference type="InterPro" id="IPR051446">
    <property type="entry name" value="HTH_trans_reg/aminotransferase"/>
</dbReference>
<dbReference type="AlphaFoldDB" id="A0A418ZXX2"/>
<dbReference type="GO" id="GO:0003700">
    <property type="term" value="F:DNA-binding transcription factor activity"/>
    <property type="evidence" value="ECO:0007669"/>
    <property type="project" value="InterPro"/>
</dbReference>
<dbReference type="GO" id="GO:0003677">
    <property type="term" value="F:DNA binding"/>
    <property type="evidence" value="ECO:0007669"/>
    <property type="project" value="UniProtKB-KW"/>
</dbReference>
<protein>
    <submittedName>
        <fullName evidence="7">PLP-dependent aminotransferase family protein</fullName>
    </submittedName>
</protein>
<dbReference type="InterPro" id="IPR015424">
    <property type="entry name" value="PyrdxlP-dep_Trfase"/>
</dbReference>
<dbReference type="CDD" id="cd07377">
    <property type="entry name" value="WHTH_GntR"/>
    <property type="match status" value="1"/>
</dbReference>
<evidence type="ECO:0000313" key="7">
    <source>
        <dbReference type="EMBL" id="RJL05344.1"/>
    </source>
</evidence>
<dbReference type="SUPFAM" id="SSF53383">
    <property type="entry name" value="PLP-dependent transferases"/>
    <property type="match status" value="1"/>
</dbReference>
<dbReference type="Gene3D" id="1.10.10.10">
    <property type="entry name" value="Winged helix-like DNA-binding domain superfamily/Winged helix DNA-binding domain"/>
    <property type="match status" value="1"/>
</dbReference>
<accession>A0A418ZXX2</accession>
<evidence type="ECO:0000256" key="4">
    <source>
        <dbReference type="ARBA" id="ARBA00023125"/>
    </source>
</evidence>